<dbReference type="Pfam" id="PF14329">
    <property type="entry name" value="DUF4386"/>
    <property type="match status" value="1"/>
</dbReference>
<keyword evidence="3" id="KW-1185">Reference proteome</keyword>
<feature type="transmembrane region" description="Helical" evidence="1">
    <location>
        <begin position="161"/>
        <end position="179"/>
    </location>
</feature>
<reference evidence="2 3" key="1">
    <citation type="submission" date="2019-09" db="EMBL/GenBank/DDBJ databases">
        <title>Flavobacterium sp. nov., isolated from glacier ice.</title>
        <authorList>
            <person name="Liu Q."/>
        </authorList>
    </citation>
    <scope>NUCLEOTIDE SEQUENCE [LARGE SCALE GENOMIC DNA]</scope>
    <source>
        <strain evidence="2 3">NBRC 112527</strain>
    </source>
</reference>
<gene>
    <name evidence="2" type="ORF">F6464_01540</name>
</gene>
<dbReference type="Proteomes" id="UP000490922">
    <property type="component" value="Unassembled WGS sequence"/>
</dbReference>
<keyword evidence="1" id="KW-0812">Transmembrane</keyword>
<feature type="transmembrane region" description="Helical" evidence="1">
    <location>
        <begin position="191"/>
        <end position="214"/>
    </location>
</feature>
<dbReference type="RefSeq" id="WP_151105987.1">
    <property type="nucleotide sequence ID" value="NZ_WAEM01000001.1"/>
</dbReference>
<comment type="caution">
    <text evidence="2">The sequence shown here is derived from an EMBL/GenBank/DDBJ whole genome shotgun (WGS) entry which is preliminary data.</text>
</comment>
<feature type="transmembrane region" description="Helical" evidence="1">
    <location>
        <begin position="14"/>
        <end position="35"/>
    </location>
</feature>
<sequence length="223" mass="25571">MNNRIIKKSIFAKLTGYSLIIMAISAGFSLGFVFPKIFNERQLYIAQINIAKNEFLYKWMLIGLVVVLLLDILVSYSLYKYFKSDNKKLALLSGILRMLYSLLFGIAILYLSKNITQYNNTIVIENYYLFQKIWSIGLIVFGIHLLLISVLMKLHKVIPRILWYLMIIAGMSYILIHLLKTVFPHLPELGNLLNLILGLPMALAELCLAIWLIVKGGKGDRKI</sequence>
<feature type="transmembrane region" description="Helical" evidence="1">
    <location>
        <begin position="132"/>
        <end position="154"/>
    </location>
</feature>
<keyword evidence="1" id="KW-0472">Membrane</keyword>
<accession>A0A7J5AJM2</accession>
<feature type="transmembrane region" description="Helical" evidence="1">
    <location>
        <begin position="91"/>
        <end position="112"/>
    </location>
</feature>
<evidence type="ECO:0000256" key="1">
    <source>
        <dbReference type="SAM" id="Phobius"/>
    </source>
</evidence>
<dbReference type="InterPro" id="IPR025495">
    <property type="entry name" value="DUF4386"/>
</dbReference>
<protein>
    <submittedName>
        <fullName evidence="2">DUF4386 domain-containing protein</fullName>
    </submittedName>
</protein>
<evidence type="ECO:0000313" key="3">
    <source>
        <dbReference type="Proteomes" id="UP000490922"/>
    </source>
</evidence>
<evidence type="ECO:0000313" key="2">
    <source>
        <dbReference type="EMBL" id="KAB1157794.1"/>
    </source>
</evidence>
<keyword evidence="1" id="KW-1133">Transmembrane helix</keyword>
<dbReference type="AlphaFoldDB" id="A0A7J5AJM2"/>
<dbReference type="EMBL" id="WAEM01000001">
    <property type="protein sequence ID" value="KAB1157794.1"/>
    <property type="molecule type" value="Genomic_DNA"/>
</dbReference>
<dbReference type="OrthoDB" id="7060422at2"/>
<proteinExistence type="predicted"/>
<name>A0A7J5AJM2_9FLAO</name>
<organism evidence="2 3">
    <name type="scientific">Flavobacterium luteum</name>
    <dbReference type="NCBI Taxonomy" id="2026654"/>
    <lineage>
        <taxon>Bacteria</taxon>
        <taxon>Pseudomonadati</taxon>
        <taxon>Bacteroidota</taxon>
        <taxon>Flavobacteriia</taxon>
        <taxon>Flavobacteriales</taxon>
        <taxon>Flavobacteriaceae</taxon>
        <taxon>Flavobacterium</taxon>
    </lineage>
</organism>
<feature type="transmembrane region" description="Helical" evidence="1">
    <location>
        <begin position="55"/>
        <end position="79"/>
    </location>
</feature>